<evidence type="ECO:0000313" key="1">
    <source>
        <dbReference type="EMBL" id="CAB4776044.1"/>
    </source>
</evidence>
<reference evidence="1" key="1">
    <citation type="submission" date="2020-05" db="EMBL/GenBank/DDBJ databases">
        <authorList>
            <person name="Chiriac C."/>
            <person name="Salcher M."/>
            <person name="Ghai R."/>
            <person name="Kavagutti S V."/>
        </authorList>
    </citation>
    <scope>NUCLEOTIDE SEQUENCE</scope>
</reference>
<protein>
    <submittedName>
        <fullName evidence="1">Unannotated protein</fullName>
    </submittedName>
</protein>
<accession>A0A6J6VX17</accession>
<dbReference type="AlphaFoldDB" id="A0A6J6VX17"/>
<organism evidence="1">
    <name type="scientific">freshwater metagenome</name>
    <dbReference type="NCBI Taxonomy" id="449393"/>
    <lineage>
        <taxon>unclassified sequences</taxon>
        <taxon>metagenomes</taxon>
        <taxon>ecological metagenomes</taxon>
    </lineage>
</organism>
<proteinExistence type="predicted"/>
<gene>
    <name evidence="1" type="ORF">UFOPK2958_00200</name>
</gene>
<sequence>MSGSPIDLTYRELPVRKYRRSILLLAVIALVKGSYSEIQRHQVITRASSCAPVGHCYRSTEQIDFPRFDNVYPGKLGDCLFASAADWRIIVRHQTPSSAEVIADYHRATGGRNIGMDIESFSAYWIRHGIAGHRIHGLHEVPMTGRAEVESAVRKHRALLVAFFFRPGDTVGGTPADPGGHAAVIDGFSPKGPFVVTWGTTYHMKWSEYWTSARALYAVER</sequence>
<dbReference type="EMBL" id="CAFAAB010000011">
    <property type="protein sequence ID" value="CAB4776044.1"/>
    <property type="molecule type" value="Genomic_DNA"/>
</dbReference>
<name>A0A6J6VX17_9ZZZZ</name>